<organism evidence="1">
    <name type="scientific">marine metagenome</name>
    <dbReference type="NCBI Taxonomy" id="408172"/>
    <lineage>
        <taxon>unclassified sequences</taxon>
        <taxon>metagenomes</taxon>
        <taxon>ecological metagenomes</taxon>
    </lineage>
</organism>
<name>A0A383CHF3_9ZZZZ</name>
<sequence length="40" mass="4587">MKYAPLAVNPDRDYPNISHHGCPAKNWPHRTSSLLNPFIQ</sequence>
<evidence type="ECO:0000313" key="1">
    <source>
        <dbReference type="EMBL" id="SVE31490.1"/>
    </source>
</evidence>
<dbReference type="AlphaFoldDB" id="A0A383CHF3"/>
<reference evidence="1" key="1">
    <citation type="submission" date="2018-05" db="EMBL/GenBank/DDBJ databases">
        <authorList>
            <person name="Lanie J.A."/>
            <person name="Ng W.-L."/>
            <person name="Kazmierczak K.M."/>
            <person name="Andrzejewski T.M."/>
            <person name="Davidsen T.M."/>
            <person name="Wayne K.J."/>
            <person name="Tettelin H."/>
            <person name="Glass J.I."/>
            <person name="Rusch D."/>
            <person name="Podicherti R."/>
            <person name="Tsui H.-C.T."/>
            <person name="Winkler M.E."/>
        </authorList>
    </citation>
    <scope>NUCLEOTIDE SEQUENCE</scope>
</reference>
<protein>
    <submittedName>
        <fullName evidence="1">Uncharacterized protein</fullName>
    </submittedName>
</protein>
<dbReference type="EMBL" id="UINC01208777">
    <property type="protein sequence ID" value="SVE31490.1"/>
    <property type="molecule type" value="Genomic_DNA"/>
</dbReference>
<accession>A0A383CHF3</accession>
<gene>
    <name evidence="1" type="ORF">METZ01_LOCUS484344</name>
</gene>
<proteinExistence type="predicted"/>